<gene>
    <name evidence="1" type="ORF">GC250_00960</name>
</gene>
<dbReference type="Gene3D" id="3.40.50.720">
    <property type="entry name" value="NAD(P)-binding Rossmann-like Domain"/>
    <property type="match status" value="1"/>
</dbReference>
<dbReference type="InterPro" id="IPR003462">
    <property type="entry name" value="ODC_Mu_crystall"/>
</dbReference>
<organism evidence="1 2">
    <name type="scientific">Sulfuracidifex metallicus DSM 6482 = JCM 9184</name>
    <dbReference type="NCBI Taxonomy" id="523847"/>
    <lineage>
        <taxon>Archaea</taxon>
        <taxon>Thermoproteota</taxon>
        <taxon>Thermoprotei</taxon>
        <taxon>Sulfolobales</taxon>
        <taxon>Sulfolobaceae</taxon>
        <taxon>Sulfuracidifex</taxon>
    </lineage>
</organism>
<dbReference type="Gene3D" id="3.30.1780.10">
    <property type="entry name" value="ornithine cyclodeaminase, domain 1"/>
    <property type="match status" value="1"/>
</dbReference>
<keyword evidence="2" id="KW-1185">Reference proteome</keyword>
<dbReference type="RefSeq" id="WP_054837758.1">
    <property type="nucleotide sequence ID" value="NZ_BBBY01000002.1"/>
</dbReference>
<proteinExistence type="predicted"/>
<evidence type="ECO:0000313" key="2">
    <source>
        <dbReference type="Proteomes" id="UP000470772"/>
    </source>
</evidence>
<dbReference type="SUPFAM" id="SSF51735">
    <property type="entry name" value="NAD(P)-binding Rossmann-fold domains"/>
    <property type="match status" value="1"/>
</dbReference>
<name>A0A6A9QG56_SULME</name>
<dbReference type="Proteomes" id="UP000470772">
    <property type="component" value="Unassembled WGS sequence"/>
</dbReference>
<dbReference type="InterPro" id="IPR023401">
    <property type="entry name" value="ODC_N"/>
</dbReference>
<dbReference type="OrthoDB" id="21421at2157"/>
<dbReference type="InterPro" id="IPR036291">
    <property type="entry name" value="NAD(P)-bd_dom_sf"/>
</dbReference>
<dbReference type="PIRSF" id="PIRSF001439">
    <property type="entry name" value="CryM"/>
    <property type="match status" value="1"/>
</dbReference>
<dbReference type="PANTHER" id="PTHR13812">
    <property type="entry name" value="KETIMINE REDUCTASE MU-CRYSTALLIN"/>
    <property type="match status" value="1"/>
</dbReference>
<accession>A0A6A9QG56</accession>
<reference evidence="1 2" key="1">
    <citation type="submission" date="2019-10" db="EMBL/GenBank/DDBJ databases">
        <title>Sequencing and Assembly of Multiple Reported Metal-Biooxidizing Members of the Extremely Thermoacidophilic Archaeal Family Sulfolobaceae.</title>
        <authorList>
            <person name="Counts J.A."/>
            <person name="Kelly R.M."/>
        </authorList>
    </citation>
    <scope>NUCLEOTIDE SEQUENCE [LARGE SCALE GENOMIC DNA]</scope>
    <source>
        <strain evidence="1 2">DSM 6482</strain>
    </source>
</reference>
<comment type="caution">
    <text evidence="1">The sequence shown here is derived from an EMBL/GenBank/DDBJ whole genome shotgun (WGS) entry which is preliminary data.</text>
</comment>
<protein>
    <submittedName>
        <fullName evidence="1">Ornithine cyclodeaminase family protein</fullName>
    </submittedName>
</protein>
<evidence type="ECO:0000313" key="1">
    <source>
        <dbReference type="EMBL" id="MUN28066.1"/>
    </source>
</evidence>
<dbReference type="Pfam" id="PF02423">
    <property type="entry name" value="OCD_Mu_crystall"/>
    <property type="match status" value="1"/>
</dbReference>
<dbReference type="PANTHER" id="PTHR13812:SF19">
    <property type="entry name" value="KETIMINE REDUCTASE MU-CRYSTALLIN"/>
    <property type="match status" value="1"/>
</dbReference>
<sequence>MELLVLSKEDLLKISDAETLVDSVKIAFSSFSSGKMKQPERHVDFVKGNWWGTMIGFNDQMFGIKIVNVINENRLKGLPAVNGVAILFSADTGEPQCLTEGSTLTALRTASASVLSTWLALRKKSIGTLGIVGAGDEAFYHAKLAQEFFSIEKIMITARKSHIDLAMKLGLLAVDKVKLLNSADVIFSTTSSQDPVILGKMLKDNFHVSSIGAHTPSSRELDDDVILKARTIMVDSKEAVFRESGDLIIPQNEGLLNDKNVVEIGDIINNGYTIDTPSIFKTVGIASQDVFTLSSVCKKAKEEGVGKLIKL</sequence>
<dbReference type="GO" id="GO:0005737">
    <property type="term" value="C:cytoplasm"/>
    <property type="evidence" value="ECO:0007669"/>
    <property type="project" value="TreeGrafter"/>
</dbReference>
<dbReference type="EMBL" id="WGGD01000005">
    <property type="protein sequence ID" value="MUN28066.1"/>
    <property type="molecule type" value="Genomic_DNA"/>
</dbReference>
<dbReference type="AlphaFoldDB" id="A0A6A9QG56"/>